<dbReference type="InterPro" id="IPR013328">
    <property type="entry name" value="6PGD_dom2"/>
</dbReference>
<organism evidence="4 5">
    <name type="scientific">Obba rivulosa</name>
    <dbReference type="NCBI Taxonomy" id="1052685"/>
    <lineage>
        <taxon>Eukaryota</taxon>
        <taxon>Fungi</taxon>
        <taxon>Dikarya</taxon>
        <taxon>Basidiomycota</taxon>
        <taxon>Agaricomycotina</taxon>
        <taxon>Agaricomycetes</taxon>
        <taxon>Polyporales</taxon>
        <taxon>Gelatoporiaceae</taxon>
        <taxon>Obba</taxon>
    </lineage>
</organism>
<dbReference type="PANTHER" id="PTHR21708:SF43">
    <property type="entry name" value="KETOPANTOATE REDUCTASE C-TERMINAL DOMAIN-CONTAINING PROTEIN"/>
    <property type="match status" value="1"/>
</dbReference>
<gene>
    <name evidence="4" type="ORF">OBBRIDRAFT_790913</name>
</gene>
<keyword evidence="5" id="KW-1185">Reference proteome</keyword>
<feature type="domain" description="Ketopantoate reductase N-terminal" evidence="2">
    <location>
        <begin position="4"/>
        <end position="169"/>
    </location>
</feature>
<feature type="region of interest" description="Disordered" evidence="1">
    <location>
        <begin position="237"/>
        <end position="276"/>
    </location>
</feature>
<evidence type="ECO:0000313" key="5">
    <source>
        <dbReference type="Proteomes" id="UP000250043"/>
    </source>
</evidence>
<dbReference type="Pfam" id="PF08546">
    <property type="entry name" value="ApbA_C"/>
    <property type="match status" value="1"/>
</dbReference>
<dbReference type="Pfam" id="PF02558">
    <property type="entry name" value="ApbA"/>
    <property type="match status" value="1"/>
</dbReference>
<dbReference type="Gene3D" id="3.40.50.720">
    <property type="entry name" value="NAD(P)-binding Rossmann-like Domain"/>
    <property type="match status" value="1"/>
</dbReference>
<sequence>MKDVLLVGCGAVGAIYSLILKRSGLARVTVVARSNYEAVQAHGLDIRSQKYGHLESWRPDRLFPNVQQALDRPYSYVILTTKAIPELTRTPTVLAPLLSPPYIDTHPQPAYVIMQNGLGVEADLYKALKKLKSTEEPKIIGTAVWIGTGMLSDNIVEHNNFDRVQMGVYRPDPTIVKNTPAESALLEDFASILRAGGSDVTVVPEIQRIKYSKNFWNAVLGASAALSRFPLTAIFRPPQNEPGHASSSDPPAPAPGVPASTPSPHDPHFDTSTVPSASPALSAHTIPFLRDALAELYELGSALFPASDAGPGLEPDIVQRTLRNTANIHARPDAMHRASMLVDVEKGRPMEVEVVLGEVVRAARQKGVAVPRVEALYALLLIVQNQLLRQYKERKSVL</sequence>
<evidence type="ECO:0000256" key="1">
    <source>
        <dbReference type="SAM" id="MobiDB-lite"/>
    </source>
</evidence>
<dbReference type="InterPro" id="IPR051402">
    <property type="entry name" value="KPR-Related"/>
</dbReference>
<dbReference type="EMBL" id="KV722364">
    <property type="protein sequence ID" value="OCH92756.1"/>
    <property type="molecule type" value="Genomic_DNA"/>
</dbReference>
<dbReference type="Proteomes" id="UP000250043">
    <property type="component" value="Unassembled WGS sequence"/>
</dbReference>
<dbReference type="OrthoDB" id="3609at2759"/>
<feature type="domain" description="Ketopantoate reductase C-terminal" evidence="3">
    <location>
        <begin position="288"/>
        <end position="380"/>
    </location>
</feature>
<protein>
    <submittedName>
        <fullName evidence="4">ApbA-domain-containing protein</fullName>
    </submittedName>
</protein>
<proteinExistence type="predicted"/>
<dbReference type="InterPro" id="IPR008927">
    <property type="entry name" value="6-PGluconate_DH-like_C_sf"/>
</dbReference>
<reference evidence="4 5" key="1">
    <citation type="submission" date="2016-07" db="EMBL/GenBank/DDBJ databases">
        <title>Draft genome of the white-rot fungus Obba rivulosa 3A-2.</title>
        <authorList>
            <consortium name="DOE Joint Genome Institute"/>
            <person name="Miettinen O."/>
            <person name="Riley R."/>
            <person name="Acob R."/>
            <person name="Barry K."/>
            <person name="Cullen D."/>
            <person name="De Vries R."/>
            <person name="Hainaut M."/>
            <person name="Hatakka A."/>
            <person name="Henrissat B."/>
            <person name="Hilden K."/>
            <person name="Kuo R."/>
            <person name="Labutti K."/>
            <person name="Lipzen A."/>
            <person name="Makela M.R."/>
            <person name="Sandor L."/>
            <person name="Spatafora J.W."/>
            <person name="Grigoriev I.V."/>
            <person name="Hibbett D.S."/>
        </authorList>
    </citation>
    <scope>NUCLEOTIDE SEQUENCE [LARGE SCALE GENOMIC DNA]</scope>
    <source>
        <strain evidence="4 5">3A-2</strain>
    </source>
</reference>
<accession>A0A8E2DMW9</accession>
<name>A0A8E2DMW9_9APHY</name>
<dbReference type="Gene3D" id="1.10.1040.10">
    <property type="entry name" value="N-(1-d-carboxylethyl)-l-norvaline Dehydrogenase, domain 2"/>
    <property type="match status" value="1"/>
</dbReference>
<dbReference type="SUPFAM" id="SSF48179">
    <property type="entry name" value="6-phosphogluconate dehydrogenase C-terminal domain-like"/>
    <property type="match status" value="1"/>
</dbReference>
<dbReference type="AlphaFoldDB" id="A0A8E2DMW9"/>
<evidence type="ECO:0000313" key="4">
    <source>
        <dbReference type="EMBL" id="OCH92756.1"/>
    </source>
</evidence>
<evidence type="ECO:0000259" key="2">
    <source>
        <dbReference type="Pfam" id="PF02558"/>
    </source>
</evidence>
<evidence type="ECO:0000259" key="3">
    <source>
        <dbReference type="Pfam" id="PF08546"/>
    </source>
</evidence>
<dbReference type="InterPro" id="IPR013332">
    <property type="entry name" value="KPR_N"/>
</dbReference>
<dbReference type="PANTHER" id="PTHR21708">
    <property type="entry name" value="PROBABLE 2-DEHYDROPANTOATE 2-REDUCTASE"/>
    <property type="match status" value="1"/>
</dbReference>
<dbReference type="InterPro" id="IPR013752">
    <property type="entry name" value="KPA_reductase"/>
</dbReference>
<dbReference type="GO" id="GO:0005737">
    <property type="term" value="C:cytoplasm"/>
    <property type="evidence" value="ECO:0007669"/>
    <property type="project" value="TreeGrafter"/>
</dbReference>